<keyword evidence="3" id="KW-1185">Reference proteome</keyword>
<evidence type="ECO:0000313" key="3">
    <source>
        <dbReference type="Proteomes" id="UP000770717"/>
    </source>
</evidence>
<comment type="caution">
    <text evidence="2">The sequence shown here is derived from an EMBL/GenBank/DDBJ whole genome shotgun (WGS) entry which is preliminary data.</text>
</comment>
<gene>
    <name evidence="2" type="ORF">GDO78_015649</name>
</gene>
<dbReference type="Proteomes" id="UP000770717">
    <property type="component" value="Unassembled WGS sequence"/>
</dbReference>
<feature type="region of interest" description="Disordered" evidence="1">
    <location>
        <begin position="73"/>
        <end position="96"/>
    </location>
</feature>
<protein>
    <submittedName>
        <fullName evidence="2">Uncharacterized protein</fullName>
    </submittedName>
</protein>
<sequence>MQGQQIFEFGAGCARPRPLCGASDVTALYPPKPRPLERSCRPWTRRWRPPPEMTAAVVSAARTWTPAHAVPGKLPDGVLPTGFAGAARRTTPPLRR</sequence>
<accession>A0A8J6B6Z1</accession>
<evidence type="ECO:0000256" key="1">
    <source>
        <dbReference type="SAM" id="MobiDB-lite"/>
    </source>
</evidence>
<reference evidence="2" key="1">
    <citation type="thesis" date="2020" institute="ProQuest LLC" country="789 East Eisenhower Parkway, Ann Arbor, MI, USA">
        <title>Comparative Genomics and Chromosome Evolution.</title>
        <authorList>
            <person name="Mudd A.B."/>
        </authorList>
    </citation>
    <scope>NUCLEOTIDE SEQUENCE</scope>
    <source>
        <strain evidence="2">HN-11 Male</strain>
        <tissue evidence="2">Kidney and liver</tissue>
    </source>
</reference>
<dbReference type="AlphaFoldDB" id="A0A8J6B6Z1"/>
<name>A0A8J6B6Z1_ELECQ</name>
<organism evidence="2 3">
    <name type="scientific">Eleutherodactylus coqui</name>
    <name type="common">Puerto Rican coqui</name>
    <dbReference type="NCBI Taxonomy" id="57060"/>
    <lineage>
        <taxon>Eukaryota</taxon>
        <taxon>Metazoa</taxon>
        <taxon>Chordata</taxon>
        <taxon>Craniata</taxon>
        <taxon>Vertebrata</taxon>
        <taxon>Euteleostomi</taxon>
        <taxon>Amphibia</taxon>
        <taxon>Batrachia</taxon>
        <taxon>Anura</taxon>
        <taxon>Neobatrachia</taxon>
        <taxon>Hyloidea</taxon>
        <taxon>Eleutherodactylidae</taxon>
        <taxon>Eleutherodactylinae</taxon>
        <taxon>Eleutherodactylus</taxon>
        <taxon>Eleutherodactylus</taxon>
    </lineage>
</organism>
<dbReference type="EMBL" id="WNTK01016186">
    <property type="protein sequence ID" value="KAG9461821.1"/>
    <property type="molecule type" value="Genomic_DNA"/>
</dbReference>
<proteinExistence type="predicted"/>
<evidence type="ECO:0000313" key="2">
    <source>
        <dbReference type="EMBL" id="KAG9461821.1"/>
    </source>
</evidence>